<accession>N8X8Z3</accession>
<dbReference type="EMBL" id="APPK01000045">
    <property type="protein sequence ID" value="ENV20907.1"/>
    <property type="molecule type" value="Genomic_DNA"/>
</dbReference>
<evidence type="ECO:0000313" key="2">
    <source>
        <dbReference type="EMBL" id="ENV20907.1"/>
    </source>
</evidence>
<feature type="signal peptide" evidence="1">
    <location>
        <begin position="1"/>
        <end position="19"/>
    </location>
</feature>
<sequence length="269" mass="29359">MKKLTIALFSGMMSMSGWAACIYNFDATEAQIKQANVGAVPPVRKFPILNTNTGAFTLENASYQYLASTSAFVQSLSTYINGASNTITGDKNLSNNGRYVVELKINNFSDIPIGTYVGTQSGVFTLGYNFYGIKNGNLKYGGFLWVTNSDQTKTKKVFISFSDLETGANYGKEYEISYNIVNNYIIGLYFDQDTKQIGINLNGIDKGFVNNVPLAGSVSQISFQMFGLAGGYPTTLPNTFQPSETIIFDASQMSLNYSTNSKDICGNTL</sequence>
<dbReference type="PROSITE" id="PS51257">
    <property type="entry name" value="PROKAR_LIPOPROTEIN"/>
    <property type="match status" value="1"/>
</dbReference>
<dbReference type="RefSeq" id="WP_004831586.1">
    <property type="nucleotide sequence ID" value="NZ_KB849468.1"/>
</dbReference>
<gene>
    <name evidence="2" type="ORF">F963_03038</name>
</gene>
<evidence type="ECO:0000313" key="3">
    <source>
        <dbReference type="Proteomes" id="UP000013270"/>
    </source>
</evidence>
<comment type="caution">
    <text evidence="2">The sequence shown here is derived from an EMBL/GenBank/DDBJ whole genome shotgun (WGS) entry which is preliminary data.</text>
</comment>
<protein>
    <recommendedName>
        <fullName evidence="4">DUF4882 domain-containing protein</fullName>
    </recommendedName>
</protein>
<keyword evidence="1" id="KW-0732">Signal</keyword>
<proteinExistence type="predicted"/>
<feature type="chain" id="PRO_5004135699" description="DUF4882 domain-containing protein" evidence="1">
    <location>
        <begin position="20"/>
        <end position="269"/>
    </location>
</feature>
<dbReference type="PATRIC" id="fig|1217651.3.peg.3001"/>
<dbReference type="AlphaFoldDB" id="N8X8Z3"/>
<dbReference type="Pfam" id="PF16223">
    <property type="entry name" value="DUF4882"/>
    <property type="match status" value="1"/>
</dbReference>
<dbReference type="HOGENOM" id="CLU_076283_1_0_6"/>
<organism evidence="2 3">
    <name type="scientific">Acinetobacter bereziniae NIPH 3</name>
    <dbReference type="NCBI Taxonomy" id="1217651"/>
    <lineage>
        <taxon>Bacteria</taxon>
        <taxon>Pseudomonadati</taxon>
        <taxon>Pseudomonadota</taxon>
        <taxon>Gammaproteobacteria</taxon>
        <taxon>Moraxellales</taxon>
        <taxon>Moraxellaceae</taxon>
        <taxon>Acinetobacter</taxon>
    </lineage>
</organism>
<dbReference type="InterPro" id="IPR032620">
    <property type="entry name" value="DUF4882"/>
</dbReference>
<dbReference type="Proteomes" id="UP000013270">
    <property type="component" value="Unassembled WGS sequence"/>
</dbReference>
<evidence type="ECO:0008006" key="4">
    <source>
        <dbReference type="Google" id="ProtNLM"/>
    </source>
</evidence>
<reference evidence="2 3" key="1">
    <citation type="submission" date="2013-02" db="EMBL/GenBank/DDBJ databases">
        <title>The Genome Sequence of Acinetobacter bereziniae NIPH 3.</title>
        <authorList>
            <consortium name="The Broad Institute Genome Sequencing Platform"/>
            <consortium name="The Broad Institute Genome Sequencing Center for Infectious Disease"/>
            <person name="Cerqueira G."/>
            <person name="Feldgarden M."/>
            <person name="Courvalin P."/>
            <person name="Perichon B."/>
            <person name="Grillot-Courvalin C."/>
            <person name="Clermont D."/>
            <person name="Rocha E."/>
            <person name="Yoon E.-J."/>
            <person name="Nemec A."/>
            <person name="Walker B."/>
            <person name="Young S.K."/>
            <person name="Zeng Q."/>
            <person name="Gargeya S."/>
            <person name="Fitzgerald M."/>
            <person name="Haas B."/>
            <person name="Abouelleil A."/>
            <person name="Alvarado L."/>
            <person name="Arachchi H.M."/>
            <person name="Berlin A.M."/>
            <person name="Chapman S.B."/>
            <person name="Dewar J."/>
            <person name="Goldberg J."/>
            <person name="Griggs A."/>
            <person name="Gujja S."/>
            <person name="Hansen M."/>
            <person name="Howarth C."/>
            <person name="Imamovic A."/>
            <person name="Larimer J."/>
            <person name="McCowan C."/>
            <person name="Murphy C."/>
            <person name="Neiman D."/>
            <person name="Pearson M."/>
            <person name="Priest M."/>
            <person name="Roberts A."/>
            <person name="Saif S."/>
            <person name="Shea T."/>
            <person name="Sisk P."/>
            <person name="Sykes S."/>
            <person name="Wortman J."/>
            <person name="Nusbaum C."/>
            <person name="Birren B."/>
        </authorList>
    </citation>
    <scope>NUCLEOTIDE SEQUENCE [LARGE SCALE GENOMIC DNA]</scope>
    <source>
        <strain evidence="2 3">NIPH 3</strain>
    </source>
</reference>
<name>N8X8Z3_ACIBZ</name>
<evidence type="ECO:0000256" key="1">
    <source>
        <dbReference type="SAM" id="SignalP"/>
    </source>
</evidence>